<dbReference type="InterPro" id="IPR036291">
    <property type="entry name" value="NAD(P)-bd_dom_sf"/>
</dbReference>
<dbReference type="SUPFAM" id="SSF55347">
    <property type="entry name" value="Glyceraldehyde-3-phosphate dehydrogenase-like, C-terminal domain"/>
    <property type="match status" value="1"/>
</dbReference>
<dbReference type="InterPro" id="IPR019811">
    <property type="entry name" value="HDH_CS"/>
</dbReference>
<dbReference type="GO" id="GO:0046872">
    <property type="term" value="F:metal ion binding"/>
    <property type="evidence" value="ECO:0007669"/>
    <property type="project" value="UniProtKB-KW"/>
</dbReference>
<dbReference type="InterPro" id="IPR049638">
    <property type="entry name" value="AK-HD"/>
</dbReference>
<dbReference type="FunFam" id="3.30.2130.10:FF:000001">
    <property type="entry name" value="Bifunctional aspartokinase/homoserine dehydrogenase"/>
    <property type="match status" value="1"/>
</dbReference>
<comment type="subunit">
    <text evidence="9">Homotetramer.</text>
</comment>
<evidence type="ECO:0000256" key="16">
    <source>
        <dbReference type="ARBA" id="ARBA00022840"/>
    </source>
</evidence>
<keyword evidence="17" id="KW-0521">NADP</keyword>
<evidence type="ECO:0000256" key="27">
    <source>
        <dbReference type="ARBA" id="ARBA00049031"/>
    </source>
</evidence>
<dbReference type="InterPro" id="IPR054352">
    <property type="entry name" value="ACT_Aspartokinase"/>
</dbReference>
<dbReference type="InterPro" id="IPR011147">
    <property type="entry name" value="Bifunc_Aspkin/hSer_DH"/>
</dbReference>
<keyword evidence="12" id="KW-0791">Threonine biosynthesis</keyword>
<comment type="function">
    <text evidence="24">Bifunctional aspartate kinase and homoserine dehydrogenase that catalyzes the first and the third steps toward the synthesis of lysine, methionine and threonine from aspartate.</text>
</comment>
<dbReference type="CDD" id="cd04922">
    <property type="entry name" value="ACT_AKi-HSDH-ThrA_2"/>
    <property type="match status" value="1"/>
</dbReference>
<comment type="catalytic activity">
    <reaction evidence="27">
        <text>L-homoserine + NAD(+) = L-aspartate 4-semialdehyde + NADH + H(+)</text>
        <dbReference type="Rhea" id="RHEA:15757"/>
        <dbReference type="ChEBI" id="CHEBI:15378"/>
        <dbReference type="ChEBI" id="CHEBI:57476"/>
        <dbReference type="ChEBI" id="CHEBI:57540"/>
        <dbReference type="ChEBI" id="CHEBI:57945"/>
        <dbReference type="ChEBI" id="CHEBI:537519"/>
        <dbReference type="EC" id="1.1.1.3"/>
    </reaction>
    <physiologicalReaction direction="right-to-left" evidence="27">
        <dbReference type="Rhea" id="RHEA:15759"/>
    </physiologicalReaction>
</comment>
<evidence type="ECO:0000256" key="21">
    <source>
        <dbReference type="ARBA" id="ARBA00023154"/>
    </source>
</evidence>
<dbReference type="PANTHER" id="PTHR43070">
    <property type="match status" value="1"/>
</dbReference>
<sequence>MNVIKFGGTSVANAQNISRCLDIIKEKKEKEPVIVVVSALGGVTDLLLSAAVSASQKNEDYKAVLQQVETRHIDTIKGLVPVTGQSSVLSHAKRELNRLETLLDGCYLLGELSERTKDLILSFGEVLSSYIISEVLKAQGEDAALADSRELIKTNSRFGKAVVNFEVTNTLIFNYFEADNHSINVMPGFIAQSADGYTTTLGRGGSDYTAAIVAAALEVPSLEIWTDVNGIYTANPKLVKQAEPIPYITFEEAMELSHFGAKVLYAPTIQPILNKDITLHIKNTFEPTAHGSTVSKVPEVKSSNPIRGISNVDDITLITLEGPGMVGVAGFSKRLFEVISKENINVIFITQASSEHSICLGILEAEAHKAKAAIDTEFNFEIQQQKIYPAIAEYGLSIIAVVGENMKNHQGLSGRMFSSLGRNNINIRAIAQGASERNISAVIDKKDAKKALNTLHETFFEEAVVQLNLFVMGVGNVGDRFISQIHNQSQFLRDNLHLNVRIAGLANSRQMFFDEEGIELENYKQQLSNGVATDAHSFISKIKALNLRNSIFVDNTASHDVAATYADFLRNSIAVVTCNKVAASGEYENYKLLKNLSRRYNAPFLFETNVGAGLPIIDTLKNLVASGDRVHKIQAVLSGSLNFIFNNFNESNAFADVVKQAMAEGYTEPDPKIDLSGIDVKRKLVILIRESGYDFEIDDIATVSFLSDACMATTNNDDFVQSLKDNAAHFNALYAKASAQGDRLKFVASFENGKANVGLQFIPQSHPFYNLEGKDNIVLFYTDRYKDQPLIIKGAGAGADVTASGIFADVIRIGNR</sequence>
<dbReference type="InterPro" id="IPR018042">
    <property type="entry name" value="Aspartate_kinase_CS"/>
</dbReference>
<dbReference type="PROSITE" id="PS51671">
    <property type="entry name" value="ACT"/>
    <property type="match status" value="1"/>
</dbReference>
<keyword evidence="14" id="KW-0547">Nucleotide-binding</keyword>
<dbReference type="InterPro" id="IPR045865">
    <property type="entry name" value="ACT-like_dom_sf"/>
</dbReference>
<protein>
    <submittedName>
        <fullName evidence="29">Aspartate kinase</fullName>
    </submittedName>
</protein>
<dbReference type="Pfam" id="PF00696">
    <property type="entry name" value="AA_kinase"/>
    <property type="match status" value="1"/>
</dbReference>
<keyword evidence="19" id="KW-0520">NAD</keyword>
<evidence type="ECO:0000313" key="30">
    <source>
        <dbReference type="Proteomes" id="UP000037755"/>
    </source>
</evidence>
<dbReference type="Gene3D" id="3.30.360.10">
    <property type="entry name" value="Dihydrodipicolinate Reductase, domain 2"/>
    <property type="match status" value="1"/>
</dbReference>
<dbReference type="GO" id="GO:0004072">
    <property type="term" value="F:aspartate kinase activity"/>
    <property type="evidence" value="ECO:0007669"/>
    <property type="project" value="UniProtKB-EC"/>
</dbReference>
<dbReference type="Pfam" id="PF03447">
    <property type="entry name" value="NAD_binding_3"/>
    <property type="match status" value="1"/>
</dbReference>
<dbReference type="PIRSF" id="PIRSF000727">
    <property type="entry name" value="ThrA"/>
    <property type="match status" value="1"/>
</dbReference>
<dbReference type="PROSITE" id="PS01042">
    <property type="entry name" value="HOMOSER_DHGENASE"/>
    <property type="match status" value="1"/>
</dbReference>
<dbReference type="InterPro" id="IPR001048">
    <property type="entry name" value="Asp/Glu/Uridylate_kinase"/>
</dbReference>
<dbReference type="OrthoDB" id="9799110at2"/>
<keyword evidence="13" id="KW-0479">Metal-binding</keyword>
<dbReference type="InterPro" id="IPR002912">
    <property type="entry name" value="ACT_dom"/>
</dbReference>
<comment type="cofactor">
    <cofactor evidence="1">
        <name>a metal cation</name>
        <dbReference type="ChEBI" id="CHEBI:25213"/>
    </cofactor>
</comment>
<evidence type="ECO:0000256" key="9">
    <source>
        <dbReference type="ARBA" id="ARBA00011881"/>
    </source>
</evidence>
<dbReference type="NCBIfam" id="TIGR00657">
    <property type="entry name" value="asp_kinases"/>
    <property type="match status" value="1"/>
</dbReference>
<comment type="pathway">
    <text evidence="6">Amino-acid biosynthesis; L-threonine biosynthesis; L-threonine from L-aspartate: step 1/5.</text>
</comment>
<evidence type="ECO:0000256" key="26">
    <source>
        <dbReference type="ARBA" id="ARBA00048841"/>
    </source>
</evidence>
<dbReference type="GO" id="GO:0009086">
    <property type="term" value="P:methionine biosynthetic process"/>
    <property type="evidence" value="ECO:0007669"/>
    <property type="project" value="UniProtKB-KW"/>
</dbReference>
<dbReference type="GO" id="GO:0009090">
    <property type="term" value="P:homoserine biosynthetic process"/>
    <property type="evidence" value="ECO:0007669"/>
    <property type="project" value="UniProtKB-ARBA"/>
</dbReference>
<evidence type="ECO:0000256" key="11">
    <source>
        <dbReference type="ARBA" id="ARBA00022679"/>
    </source>
</evidence>
<comment type="caution">
    <text evidence="29">The sequence shown here is derived from an EMBL/GenBank/DDBJ whole genome shotgun (WGS) entry which is preliminary data.</text>
</comment>
<name>A0A0M9VHG0_9FLAO</name>
<evidence type="ECO:0000256" key="13">
    <source>
        <dbReference type="ARBA" id="ARBA00022723"/>
    </source>
</evidence>
<evidence type="ECO:0000259" key="28">
    <source>
        <dbReference type="PROSITE" id="PS51671"/>
    </source>
</evidence>
<evidence type="ECO:0000256" key="22">
    <source>
        <dbReference type="ARBA" id="ARBA00023167"/>
    </source>
</evidence>
<evidence type="ECO:0000256" key="12">
    <source>
        <dbReference type="ARBA" id="ARBA00022697"/>
    </source>
</evidence>
<dbReference type="Gene3D" id="1.20.120.1320">
    <property type="entry name" value="Aspartokinase, catalytic domain"/>
    <property type="match status" value="1"/>
</dbReference>
<evidence type="ECO:0000256" key="14">
    <source>
        <dbReference type="ARBA" id="ARBA00022741"/>
    </source>
</evidence>
<dbReference type="CDD" id="cd04921">
    <property type="entry name" value="ACT_AKi-HSDH-ThrA-like_1"/>
    <property type="match status" value="1"/>
</dbReference>
<comment type="catalytic activity">
    <reaction evidence="26">
        <text>L-homoserine + NADP(+) = L-aspartate 4-semialdehyde + NADPH + H(+)</text>
        <dbReference type="Rhea" id="RHEA:15761"/>
        <dbReference type="ChEBI" id="CHEBI:15378"/>
        <dbReference type="ChEBI" id="CHEBI:57476"/>
        <dbReference type="ChEBI" id="CHEBI:57783"/>
        <dbReference type="ChEBI" id="CHEBI:58349"/>
        <dbReference type="ChEBI" id="CHEBI:537519"/>
        <dbReference type="EC" id="1.1.1.3"/>
    </reaction>
    <physiologicalReaction direction="right-to-left" evidence="26">
        <dbReference type="Rhea" id="RHEA:15763"/>
    </physiologicalReaction>
</comment>
<dbReference type="PROSITE" id="PS00324">
    <property type="entry name" value="ASPARTOKINASE"/>
    <property type="match status" value="1"/>
</dbReference>
<keyword evidence="11" id="KW-0808">Transferase</keyword>
<keyword evidence="22" id="KW-0486">Methionine biosynthesis</keyword>
<dbReference type="PANTHER" id="PTHR43070:SF5">
    <property type="entry name" value="HOMOSERINE DEHYDROGENASE"/>
    <property type="match status" value="1"/>
</dbReference>
<dbReference type="Pfam" id="PF22468">
    <property type="entry name" value="ACT_9"/>
    <property type="match status" value="2"/>
</dbReference>
<keyword evidence="20" id="KW-0915">Sodium</keyword>
<evidence type="ECO:0000256" key="23">
    <source>
        <dbReference type="ARBA" id="ARBA00023268"/>
    </source>
</evidence>
<evidence type="ECO:0000256" key="8">
    <source>
        <dbReference type="ARBA" id="ARBA00010046"/>
    </source>
</evidence>
<evidence type="ECO:0000256" key="2">
    <source>
        <dbReference type="ARBA" id="ARBA00004766"/>
    </source>
</evidence>
<dbReference type="GO" id="GO:0050661">
    <property type="term" value="F:NADP binding"/>
    <property type="evidence" value="ECO:0007669"/>
    <property type="project" value="InterPro"/>
</dbReference>
<dbReference type="NCBIfam" id="NF006959">
    <property type="entry name" value="PRK09436.1"/>
    <property type="match status" value="1"/>
</dbReference>
<dbReference type="Pfam" id="PF00742">
    <property type="entry name" value="Homoserine_dh"/>
    <property type="match status" value="1"/>
</dbReference>
<keyword evidence="10" id="KW-0028">Amino-acid biosynthesis</keyword>
<keyword evidence="15 29" id="KW-0418">Kinase</keyword>
<keyword evidence="23" id="KW-0511">Multifunctional enzyme</keyword>
<keyword evidence="21" id="KW-0457">Lysine biosynthesis</keyword>
<evidence type="ECO:0000313" key="29">
    <source>
        <dbReference type="EMBL" id="KOS05529.1"/>
    </source>
</evidence>
<comment type="pathway">
    <text evidence="3">Amino-acid biosynthesis; L-methionine biosynthesis via de novo pathway; L-homoserine from L-aspartate: step 1/3.</text>
</comment>
<dbReference type="Proteomes" id="UP000037755">
    <property type="component" value="Unassembled WGS sequence"/>
</dbReference>
<dbReference type="CDD" id="cd04243">
    <property type="entry name" value="AAK_AK-HSDH-like"/>
    <property type="match status" value="1"/>
</dbReference>
<dbReference type="FunFam" id="3.30.360.10:FF:000006">
    <property type="entry name" value="Bifunctional aspartokinase/homoserine dehydrogenase"/>
    <property type="match status" value="1"/>
</dbReference>
<comment type="pathway">
    <text evidence="5">Amino-acid biosynthesis; L-methionine biosynthesis via de novo pathway; L-homoserine from L-aspartate: step 3/3.</text>
</comment>
<dbReference type="SUPFAM" id="SSF53633">
    <property type="entry name" value="Carbamate kinase-like"/>
    <property type="match status" value="1"/>
</dbReference>
<dbReference type="SUPFAM" id="SSF55021">
    <property type="entry name" value="ACT-like"/>
    <property type="match status" value="2"/>
</dbReference>
<evidence type="ECO:0000256" key="19">
    <source>
        <dbReference type="ARBA" id="ARBA00023027"/>
    </source>
</evidence>
<dbReference type="InterPro" id="IPR001342">
    <property type="entry name" value="HDH_cat"/>
</dbReference>
<dbReference type="GO" id="GO:0009089">
    <property type="term" value="P:lysine biosynthetic process via diaminopimelate"/>
    <property type="evidence" value="ECO:0007669"/>
    <property type="project" value="UniProtKB-UniPathway"/>
</dbReference>
<dbReference type="Gene3D" id="3.40.1160.10">
    <property type="entry name" value="Acetylglutamate kinase-like"/>
    <property type="match status" value="1"/>
</dbReference>
<dbReference type="InterPro" id="IPR001341">
    <property type="entry name" value="Asp_kinase"/>
</dbReference>
<evidence type="ECO:0000256" key="3">
    <source>
        <dbReference type="ARBA" id="ARBA00004986"/>
    </source>
</evidence>
<keyword evidence="30" id="KW-1185">Reference proteome</keyword>
<evidence type="ECO:0000256" key="5">
    <source>
        <dbReference type="ARBA" id="ARBA00005062"/>
    </source>
</evidence>
<dbReference type="UniPathway" id="UPA00051">
    <property type="reaction ID" value="UER00462"/>
</dbReference>
<comment type="catalytic activity">
    <reaction evidence="25">
        <text>L-aspartate + ATP = 4-phospho-L-aspartate + ADP</text>
        <dbReference type="Rhea" id="RHEA:23776"/>
        <dbReference type="ChEBI" id="CHEBI:29991"/>
        <dbReference type="ChEBI" id="CHEBI:30616"/>
        <dbReference type="ChEBI" id="CHEBI:57535"/>
        <dbReference type="ChEBI" id="CHEBI:456216"/>
        <dbReference type="EC" id="2.7.2.4"/>
    </reaction>
    <physiologicalReaction direction="left-to-right" evidence="25">
        <dbReference type="Rhea" id="RHEA:23777"/>
    </physiologicalReaction>
</comment>
<accession>A0A0M9VHG0</accession>
<feature type="domain" description="ACT" evidence="28">
    <location>
        <begin position="401"/>
        <end position="474"/>
    </location>
</feature>
<keyword evidence="16" id="KW-0067">ATP-binding</keyword>
<evidence type="ECO:0000256" key="4">
    <source>
        <dbReference type="ARBA" id="ARBA00005056"/>
    </source>
</evidence>
<comment type="similarity">
    <text evidence="8">In the N-terminal section; belongs to the aspartokinase family.</text>
</comment>
<gene>
    <name evidence="29" type="ORF">AM493_05395</name>
</gene>
<dbReference type="InterPro" id="IPR042199">
    <property type="entry name" value="AsparK_Bifunc_asparK/hSer_DH"/>
</dbReference>
<dbReference type="Gene3D" id="3.40.50.720">
    <property type="entry name" value="NAD(P)-binding Rossmann-like Domain"/>
    <property type="match status" value="1"/>
</dbReference>
<dbReference type="RefSeq" id="WP_054406728.1">
    <property type="nucleotide sequence ID" value="NZ_FOYA01000003.1"/>
</dbReference>
<dbReference type="GO" id="GO:0004412">
    <property type="term" value="F:homoserine dehydrogenase activity"/>
    <property type="evidence" value="ECO:0007669"/>
    <property type="project" value="UniProtKB-EC"/>
</dbReference>
<evidence type="ECO:0000256" key="7">
    <source>
        <dbReference type="ARBA" id="ARBA00007952"/>
    </source>
</evidence>
<comment type="pathway">
    <text evidence="4">Amino-acid biosynthesis; L-threonine biosynthesis; L-threonine from L-aspartate: step 3/5.</text>
</comment>
<dbReference type="UniPathway" id="UPA00034">
    <property type="reaction ID" value="UER00015"/>
</dbReference>
<evidence type="ECO:0000256" key="24">
    <source>
        <dbReference type="ARBA" id="ARBA00044938"/>
    </source>
</evidence>
<evidence type="ECO:0000256" key="25">
    <source>
        <dbReference type="ARBA" id="ARBA00048561"/>
    </source>
</evidence>
<dbReference type="PATRIC" id="fig|1202724.3.peg.1115"/>
<reference evidence="29 30" key="1">
    <citation type="submission" date="2015-08" db="EMBL/GenBank/DDBJ databases">
        <title>Whole genome sequence of Flavobacterium akiainvivens IK-1T, from decaying Wikstroemia oahuensis, an endemic Hawaiian shrub.</title>
        <authorList>
            <person name="Wan X."/>
            <person name="Hou S."/>
            <person name="Saito J."/>
            <person name="Donachie S."/>
        </authorList>
    </citation>
    <scope>NUCLEOTIDE SEQUENCE [LARGE SCALE GENOMIC DNA]</scope>
    <source>
        <strain evidence="29 30">IK-1</strain>
    </source>
</reference>
<keyword evidence="18" id="KW-0560">Oxidoreductase</keyword>
<evidence type="ECO:0000256" key="15">
    <source>
        <dbReference type="ARBA" id="ARBA00022777"/>
    </source>
</evidence>
<organism evidence="29 30">
    <name type="scientific">Flavobacterium akiainvivens</name>
    <dbReference type="NCBI Taxonomy" id="1202724"/>
    <lineage>
        <taxon>Bacteria</taxon>
        <taxon>Pseudomonadati</taxon>
        <taxon>Bacteroidota</taxon>
        <taxon>Flavobacteriia</taxon>
        <taxon>Flavobacteriales</taxon>
        <taxon>Flavobacteriaceae</taxon>
        <taxon>Flavobacterium</taxon>
    </lineage>
</organism>
<dbReference type="Gene3D" id="3.30.2130.10">
    <property type="entry name" value="VC0802-like"/>
    <property type="match status" value="1"/>
</dbReference>
<dbReference type="GO" id="GO:0009088">
    <property type="term" value="P:threonine biosynthetic process"/>
    <property type="evidence" value="ECO:0007669"/>
    <property type="project" value="UniProtKB-UniPathway"/>
</dbReference>
<dbReference type="InterPro" id="IPR005106">
    <property type="entry name" value="Asp/hSer_DH_NAD-bd"/>
</dbReference>
<evidence type="ECO:0000256" key="18">
    <source>
        <dbReference type="ARBA" id="ARBA00023002"/>
    </source>
</evidence>
<dbReference type="GO" id="GO:0005524">
    <property type="term" value="F:ATP binding"/>
    <property type="evidence" value="ECO:0007669"/>
    <property type="project" value="UniProtKB-KW"/>
</dbReference>
<evidence type="ECO:0000256" key="17">
    <source>
        <dbReference type="ARBA" id="ARBA00022857"/>
    </source>
</evidence>
<dbReference type="InterPro" id="IPR036393">
    <property type="entry name" value="AceGlu_kinase-like_sf"/>
</dbReference>
<dbReference type="AlphaFoldDB" id="A0A0M9VHG0"/>
<comment type="pathway">
    <text evidence="2">Amino-acid biosynthesis; L-lysine biosynthesis via DAP pathway; (S)-tetrahydrodipicolinate from L-aspartate: step 1/4.</text>
</comment>
<proteinExistence type="inferred from homology"/>
<comment type="similarity">
    <text evidence="7">In the C-terminal section; belongs to the homoserine dehydrogenase family.</text>
</comment>
<dbReference type="EMBL" id="LIYD01000005">
    <property type="protein sequence ID" value="KOS05529.1"/>
    <property type="molecule type" value="Genomic_DNA"/>
</dbReference>
<evidence type="ECO:0000256" key="1">
    <source>
        <dbReference type="ARBA" id="ARBA00001920"/>
    </source>
</evidence>
<dbReference type="UniPathway" id="UPA00050">
    <property type="reaction ID" value="UER00063"/>
</dbReference>
<evidence type="ECO:0000256" key="10">
    <source>
        <dbReference type="ARBA" id="ARBA00022605"/>
    </source>
</evidence>
<evidence type="ECO:0000256" key="6">
    <source>
        <dbReference type="ARBA" id="ARBA00005139"/>
    </source>
</evidence>
<evidence type="ECO:0000256" key="20">
    <source>
        <dbReference type="ARBA" id="ARBA00023053"/>
    </source>
</evidence>
<dbReference type="SUPFAM" id="SSF51735">
    <property type="entry name" value="NAD(P)-binding Rossmann-fold domains"/>
    <property type="match status" value="1"/>
</dbReference>
<dbReference type="STRING" id="1202724.AM493_05395"/>